<dbReference type="STRING" id="212602.A0A420HV59"/>
<accession>A0A420HV59</accession>
<keyword evidence="3" id="KW-0808">Transferase</keyword>
<keyword evidence="3" id="KW-0418">Kinase</keyword>
<protein>
    <submittedName>
        <fullName evidence="3">Choline kinase</fullName>
    </submittedName>
</protein>
<dbReference type="Gene3D" id="3.90.1200.10">
    <property type="match status" value="1"/>
</dbReference>
<comment type="caution">
    <text evidence="3">The sequence shown here is derived from an EMBL/GenBank/DDBJ whole genome shotgun (WGS) entry which is preliminary data.</text>
</comment>
<dbReference type="OrthoDB" id="10267235at2759"/>
<evidence type="ECO:0000256" key="1">
    <source>
        <dbReference type="ARBA" id="ARBA00038211"/>
    </source>
</evidence>
<dbReference type="EMBL" id="MCFK01004344">
    <property type="protein sequence ID" value="RKF61306.1"/>
    <property type="molecule type" value="Genomic_DNA"/>
</dbReference>
<dbReference type="PANTHER" id="PTHR22603">
    <property type="entry name" value="CHOLINE/ETHANOALAMINE KINASE"/>
    <property type="match status" value="1"/>
</dbReference>
<dbReference type="InterPro" id="IPR007521">
    <property type="entry name" value="Choline_kin_N"/>
</dbReference>
<evidence type="ECO:0000313" key="4">
    <source>
        <dbReference type="Proteomes" id="UP000286134"/>
    </source>
</evidence>
<dbReference type="Gene3D" id="3.30.200.20">
    <property type="entry name" value="Phosphorylase Kinase, domain 1"/>
    <property type="match status" value="1"/>
</dbReference>
<dbReference type="CDD" id="cd05157">
    <property type="entry name" value="ETNK_euk"/>
    <property type="match status" value="1"/>
</dbReference>
<organism evidence="3 4">
    <name type="scientific">Erysiphe neolycopersici</name>
    <dbReference type="NCBI Taxonomy" id="212602"/>
    <lineage>
        <taxon>Eukaryota</taxon>
        <taxon>Fungi</taxon>
        <taxon>Dikarya</taxon>
        <taxon>Ascomycota</taxon>
        <taxon>Pezizomycotina</taxon>
        <taxon>Leotiomycetes</taxon>
        <taxon>Erysiphales</taxon>
        <taxon>Erysiphaceae</taxon>
        <taxon>Erysiphe</taxon>
    </lineage>
</organism>
<sequence>MADLPLRYAPIHKHSSSKDRNRKVRSDVVPSCDVFLDNTKTVSHLSRAVESDNKDNLLIIKPKPGKNSAHWIEFKTKILKLAHTLRLHGWMDIPLEFAEEIEVEKVSGALTNAVYVISLPNFLRTFPDHKCHPKKHFSGKVLLRIYGHQFNHLIDRENELRILERLARKKIGPKMLGTFKNGRFEEYLNAETLRAEDIRNMDTSKQIAKRMRELHDGVELLEQERDDGPFVWRNWDKWADRCEEIMKLLDDDVKRQKELGRSGNRKAKEFICGVEWPQFKAAVEKYRKWLDDRCGKERIRQNLVFAHNDTQYGNILRLIPEDFEGSSQSPLLLPANTHKQLVVIDFEYASANTPGLEFANHFSEWCYNYHSPTRPWFCDTNKYPNLEEQTIFIESYVTHQLQLDLGLPLNSDVNYFNRHCSDGLTIDKNRSDINTNFGSSAAHKENAEQKPTCGFEVEKKVNELLEETRIWRAANSCQWVAWGIIQAQVPELLNTLTTRSSSVNIALAAETDMVTLSTEKYVQEIGSTNEAEAAECEDGFDYLSYALDRALFFWSDLLRLGIISKEELPSELVERLKVVDN</sequence>
<dbReference type="GO" id="GO:0005737">
    <property type="term" value="C:cytoplasm"/>
    <property type="evidence" value="ECO:0007669"/>
    <property type="project" value="TreeGrafter"/>
</dbReference>
<comment type="similarity">
    <text evidence="1">Belongs to the choline/ethanolamine kinase family.</text>
</comment>
<feature type="domain" description="Choline kinase N-terminal" evidence="2">
    <location>
        <begin position="28"/>
        <end position="97"/>
    </location>
</feature>
<dbReference type="Pfam" id="PF01633">
    <property type="entry name" value="Choline_kinase"/>
    <property type="match status" value="1"/>
</dbReference>
<dbReference type="GO" id="GO:0004103">
    <property type="term" value="F:choline kinase activity"/>
    <property type="evidence" value="ECO:0007669"/>
    <property type="project" value="TreeGrafter"/>
</dbReference>
<name>A0A420HV59_9PEZI</name>
<dbReference type="Pfam" id="PF04428">
    <property type="entry name" value="Choline_kin_N"/>
    <property type="match status" value="1"/>
</dbReference>
<dbReference type="GO" id="GO:0004305">
    <property type="term" value="F:ethanolamine kinase activity"/>
    <property type="evidence" value="ECO:0007669"/>
    <property type="project" value="TreeGrafter"/>
</dbReference>
<dbReference type="GO" id="GO:0006646">
    <property type="term" value="P:phosphatidylethanolamine biosynthetic process"/>
    <property type="evidence" value="ECO:0007669"/>
    <property type="project" value="TreeGrafter"/>
</dbReference>
<dbReference type="PANTHER" id="PTHR22603:SF93">
    <property type="entry name" value="RE24176P"/>
    <property type="match status" value="1"/>
</dbReference>
<evidence type="ECO:0000313" key="3">
    <source>
        <dbReference type="EMBL" id="RKF61306.1"/>
    </source>
</evidence>
<keyword evidence="4" id="KW-1185">Reference proteome</keyword>
<dbReference type="AlphaFoldDB" id="A0A420HV59"/>
<gene>
    <name evidence="3" type="ORF">OnM2_043067</name>
</gene>
<proteinExistence type="inferred from homology"/>
<dbReference type="SUPFAM" id="SSF56112">
    <property type="entry name" value="Protein kinase-like (PK-like)"/>
    <property type="match status" value="1"/>
</dbReference>
<dbReference type="InterPro" id="IPR011009">
    <property type="entry name" value="Kinase-like_dom_sf"/>
</dbReference>
<reference evidence="3 4" key="1">
    <citation type="journal article" date="2018" name="BMC Genomics">
        <title>Comparative genome analyses reveal sequence features reflecting distinct modes of host-adaptation between dicot and monocot powdery mildew.</title>
        <authorList>
            <person name="Wu Y."/>
            <person name="Ma X."/>
            <person name="Pan Z."/>
            <person name="Kale S.D."/>
            <person name="Song Y."/>
            <person name="King H."/>
            <person name="Zhang Q."/>
            <person name="Presley C."/>
            <person name="Deng X."/>
            <person name="Wei C.I."/>
            <person name="Xiao S."/>
        </authorList>
    </citation>
    <scope>NUCLEOTIDE SEQUENCE [LARGE SCALE GENOMIC DNA]</scope>
    <source>
        <strain evidence="3">UMSG2</strain>
    </source>
</reference>
<evidence type="ECO:0000259" key="2">
    <source>
        <dbReference type="Pfam" id="PF04428"/>
    </source>
</evidence>
<dbReference type="Proteomes" id="UP000286134">
    <property type="component" value="Unassembled WGS sequence"/>
</dbReference>